<keyword evidence="2" id="KW-1185">Reference proteome</keyword>
<protein>
    <submittedName>
        <fullName evidence="1">Uncharacterized protein</fullName>
    </submittedName>
</protein>
<organism evidence="1 2">
    <name type="scientific">[Clostridium] ultunense Esp</name>
    <dbReference type="NCBI Taxonomy" id="1288971"/>
    <lineage>
        <taxon>Bacteria</taxon>
        <taxon>Bacillati</taxon>
        <taxon>Bacillota</taxon>
        <taxon>Tissierellia</taxon>
        <taxon>Tissierellales</taxon>
        <taxon>Tepidimicrobiaceae</taxon>
        <taxon>Schnuerera</taxon>
    </lineage>
</organism>
<dbReference type="EMBL" id="LT669839">
    <property type="protein sequence ID" value="SHD76241.1"/>
    <property type="molecule type" value="Genomic_DNA"/>
</dbReference>
<gene>
    <name evidence="1" type="ORF">CUESP1_0862</name>
</gene>
<sequence length="55" mass="7145">MMDRISDEIIREYDYYYDDYYYYEDRDIDARIYMDGKFQGEYYRDYDEKYGTFED</sequence>
<reference evidence="1 2" key="1">
    <citation type="submission" date="2016-11" db="EMBL/GenBank/DDBJ databases">
        <authorList>
            <person name="Manzoor S."/>
        </authorList>
    </citation>
    <scope>NUCLEOTIDE SEQUENCE [LARGE SCALE GENOMIC DNA]</scope>
    <source>
        <strain evidence="1">Clostridium ultunense strain Esp</strain>
    </source>
</reference>
<accession>A0A1M4PLD6</accession>
<proteinExistence type="predicted"/>
<name>A0A1M4PLD6_9FIRM</name>
<dbReference type="RefSeq" id="WP_160113560.1">
    <property type="nucleotide sequence ID" value="NZ_LT669839.1"/>
</dbReference>
<evidence type="ECO:0000313" key="1">
    <source>
        <dbReference type="EMBL" id="SHD76241.1"/>
    </source>
</evidence>
<dbReference type="Proteomes" id="UP000245423">
    <property type="component" value="Chromosome 1"/>
</dbReference>
<dbReference type="AlphaFoldDB" id="A0A1M4PLD6"/>
<evidence type="ECO:0000313" key="2">
    <source>
        <dbReference type="Proteomes" id="UP000245423"/>
    </source>
</evidence>